<evidence type="ECO:0000313" key="9">
    <source>
        <dbReference type="Proteomes" id="UP000185779"/>
    </source>
</evidence>
<dbReference type="Pfam" id="PF04879">
    <property type="entry name" value="Molybdop_Fe4S4"/>
    <property type="match status" value="1"/>
</dbReference>
<dbReference type="AlphaFoldDB" id="A0A1F2P6K9"/>
<dbReference type="InterPro" id="IPR006656">
    <property type="entry name" value="Mopterin_OxRdtase"/>
</dbReference>
<keyword evidence="4" id="KW-0408">Iron</keyword>
<evidence type="ECO:0000256" key="2">
    <source>
        <dbReference type="ARBA" id="ARBA00022723"/>
    </source>
</evidence>
<evidence type="ECO:0000256" key="1">
    <source>
        <dbReference type="ARBA" id="ARBA00022485"/>
    </source>
</evidence>
<dbReference type="InterPro" id="IPR050123">
    <property type="entry name" value="Prok_molybdopt-oxidoreductase"/>
</dbReference>
<comment type="caution">
    <text evidence="8">The sequence shown here is derived from an EMBL/GenBank/DDBJ whole genome shotgun (WGS) entry which is preliminary data.</text>
</comment>
<dbReference type="InterPro" id="IPR006963">
    <property type="entry name" value="Mopterin_OxRdtase_4Fe-4S_dom"/>
</dbReference>
<dbReference type="GO" id="GO:0022904">
    <property type="term" value="P:respiratory electron transport chain"/>
    <property type="evidence" value="ECO:0007669"/>
    <property type="project" value="TreeGrafter"/>
</dbReference>
<feature type="domain" description="4Fe-4S Mo/W bis-MGD-type" evidence="6">
    <location>
        <begin position="1"/>
        <end position="56"/>
    </location>
</feature>
<dbReference type="SMART" id="SM00926">
    <property type="entry name" value="Molybdop_Fe4S4"/>
    <property type="match status" value="1"/>
</dbReference>
<dbReference type="Gene3D" id="2.20.25.90">
    <property type="entry name" value="ADC-like domains"/>
    <property type="match status" value="1"/>
</dbReference>
<dbReference type="Proteomes" id="UP000885936">
    <property type="component" value="Unassembled WGS sequence"/>
</dbReference>
<dbReference type="GO" id="GO:0051539">
    <property type="term" value="F:4 iron, 4 sulfur cluster binding"/>
    <property type="evidence" value="ECO:0007669"/>
    <property type="project" value="UniProtKB-KW"/>
</dbReference>
<dbReference type="GO" id="GO:0016020">
    <property type="term" value="C:membrane"/>
    <property type="evidence" value="ECO:0007669"/>
    <property type="project" value="TreeGrafter"/>
</dbReference>
<sequence length="364" mass="39973">MEFIQSVCPGCCINCGLYIVRSGEEIKVDYRKRSPVNEGKLCKFGVDLSRYYAKERPEPTVDGKEVDLETAIGEAAERLKMASSAETGFLCMGNSTNEEILAFKRLAESFGIENIDCTLSKHIISTPEDLKPTLSVGVPFKSIEEADRIILISINPSLQYPLLLRRVIRAEKKGAEVVMLNPAESESLELEGAVVISEITQKTDPMLIKMILEAGKDARSICFMKPHANLTGAMLLGFYGVDISEKVKLGEIRSLFLLDPVPGDMDDLLSDLDLLIVQAGMKTRVSEVADITIPSPRFFEREGTVVNIEGRVLPVGGTSRAGVESLLKIMGGEMDFEDVRRGVWEVLGVDGANEDLIAITQGRR</sequence>
<reference evidence="8 9" key="1">
    <citation type="submission" date="2016-05" db="EMBL/GenBank/DDBJ databases">
        <title>Microbial consortia oxidize butane by reversing methanogenesis.</title>
        <authorList>
            <person name="Laso-Perez R."/>
            <person name="Richter M."/>
            <person name="Wegener G."/>
            <person name="Musat F."/>
        </authorList>
    </citation>
    <scope>NUCLEOTIDE SEQUENCE [LARGE SCALE GENOMIC DNA]</scope>
    <source>
        <strain evidence="8">BOX1</strain>
    </source>
</reference>
<evidence type="ECO:0000313" key="7">
    <source>
        <dbReference type="EMBL" id="HEC57234.1"/>
    </source>
</evidence>
<dbReference type="SUPFAM" id="SSF53706">
    <property type="entry name" value="Formate dehydrogenase/DMSO reductase, domains 1-3"/>
    <property type="match status" value="1"/>
</dbReference>
<dbReference type="GO" id="GO:0046872">
    <property type="term" value="F:metal ion binding"/>
    <property type="evidence" value="ECO:0007669"/>
    <property type="project" value="UniProtKB-KW"/>
</dbReference>
<proteinExistence type="predicted"/>
<dbReference type="GO" id="GO:0003954">
    <property type="term" value="F:NADH dehydrogenase activity"/>
    <property type="evidence" value="ECO:0007669"/>
    <property type="project" value="TreeGrafter"/>
</dbReference>
<dbReference type="Proteomes" id="UP000185779">
    <property type="component" value="Unassembled WGS sequence"/>
</dbReference>
<evidence type="ECO:0000313" key="8">
    <source>
        <dbReference type="EMBL" id="OFV66930.1"/>
    </source>
</evidence>
<gene>
    <name evidence="7" type="ORF">ENI32_05060</name>
    <name evidence="8" type="ORF">SBU_000223</name>
</gene>
<keyword evidence="2" id="KW-0479">Metal-binding</keyword>
<dbReference type="PROSITE" id="PS51669">
    <property type="entry name" value="4FE4S_MOW_BIS_MGD"/>
    <property type="match status" value="1"/>
</dbReference>
<protein>
    <submittedName>
        <fullName evidence="8">Formate dehydrogenase subunit alpha</fullName>
    </submittedName>
</protein>
<organism evidence="8 9">
    <name type="scientific">Candidatus Syntropharchaeum butanivorans</name>
    <dbReference type="NCBI Taxonomy" id="1839936"/>
    <lineage>
        <taxon>Archaea</taxon>
        <taxon>Methanobacteriati</taxon>
        <taxon>Methanobacteriota</taxon>
        <taxon>Stenosarchaea group</taxon>
        <taxon>Methanomicrobia</taxon>
        <taxon>Methanosarcinales</taxon>
        <taxon>ANME-2 cluster</taxon>
        <taxon>Candidatus Syntropharchaeum</taxon>
    </lineage>
</organism>
<keyword evidence="1" id="KW-0004">4Fe-4S</keyword>
<dbReference type="Pfam" id="PF00384">
    <property type="entry name" value="Molybdopterin"/>
    <property type="match status" value="2"/>
</dbReference>
<dbReference type="PANTHER" id="PTHR43105">
    <property type="entry name" value="RESPIRATORY NITRATE REDUCTASE"/>
    <property type="match status" value="1"/>
</dbReference>
<evidence type="ECO:0000256" key="3">
    <source>
        <dbReference type="ARBA" id="ARBA00023002"/>
    </source>
</evidence>
<dbReference type="Gene3D" id="3.40.228.10">
    <property type="entry name" value="Dimethylsulfoxide Reductase, domain 2"/>
    <property type="match status" value="1"/>
</dbReference>
<dbReference type="PANTHER" id="PTHR43105:SF14">
    <property type="entry name" value="FORMATE DEHYDROGENASE H"/>
    <property type="match status" value="1"/>
</dbReference>
<accession>A0A1F2P6K9</accession>
<dbReference type="STRING" id="1839936.SBU_000223"/>
<keyword evidence="9" id="KW-1185">Reference proteome</keyword>
<keyword evidence="3" id="KW-0560">Oxidoreductase</keyword>
<dbReference type="EMBL" id="DRIE01000088">
    <property type="protein sequence ID" value="HEC57234.1"/>
    <property type="molecule type" value="Genomic_DNA"/>
</dbReference>
<dbReference type="EMBL" id="LYOR01000001">
    <property type="protein sequence ID" value="OFV66930.1"/>
    <property type="molecule type" value="Genomic_DNA"/>
</dbReference>
<dbReference type="CDD" id="cd00368">
    <property type="entry name" value="Molybdopterin-Binding"/>
    <property type="match status" value="1"/>
</dbReference>
<evidence type="ECO:0000256" key="5">
    <source>
        <dbReference type="ARBA" id="ARBA00023014"/>
    </source>
</evidence>
<evidence type="ECO:0000259" key="6">
    <source>
        <dbReference type="PROSITE" id="PS51669"/>
    </source>
</evidence>
<keyword evidence="5" id="KW-0411">Iron-sulfur</keyword>
<evidence type="ECO:0000256" key="4">
    <source>
        <dbReference type="ARBA" id="ARBA00023004"/>
    </source>
</evidence>
<reference evidence="7" key="2">
    <citation type="journal article" date="2020" name="mSystems">
        <title>Genome- and Community-Level Interaction Insights into Carbon Utilization and Element Cycling Functions of Hydrothermarchaeota in Hydrothermal Sediment.</title>
        <authorList>
            <person name="Zhou Z."/>
            <person name="Liu Y."/>
            <person name="Xu W."/>
            <person name="Pan J."/>
            <person name="Luo Z.H."/>
            <person name="Li M."/>
        </authorList>
    </citation>
    <scope>NUCLEOTIDE SEQUENCE [LARGE SCALE GENOMIC DNA]</scope>
    <source>
        <strain evidence="7">HyVt-386</strain>
    </source>
</reference>
<dbReference type="Gene3D" id="3.40.50.740">
    <property type="match status" value="2"/>
</dbReference>
<name>A0A1F2P6K9_9EURY</name>